<evidence type="ECO:0000256" key="3">
    <source>
        <dbReference type="SAM" id="MobiDB-lite"/>
    </source>
</evidence>
<dbReference type="AlphaFoldDB" id="A0A7D9H698"/>
<reference evidence="4" key="1">
    <citation type="submission" date="2019-07" db="EMBL/GenBank/DDBJ databases">
        <authorList>
            <person name="Weber M."/>
            <person name="Kostadinov I."/>
            <person name="Kostadinov D I."/>
        </authorList>
    </citation>
    <scope>NUCLEOTIDE SEQUENCE</scope>
    <source>
        <strain evidence="4">Gfbio:sag-sample-m06:053724c1-46a9-4a36-b237-ea2bf867836b</strain>
    </source>
</reference>
<proteinExistence type="inferred from homology"/>
<feature type="signal peptide" evidence="2">
    <location>
        <begin position="1"/>
        <end position="27"/>
    </location>
</feature>
<evidence type="ECO:0000313" key="4">
    <source>
        <dbReference type="EMBL" id="VUX56193.1"/>
    </source>
</evidence>
<dbReference type="GO" id="GO:0015288">
    <property type="term" value="F:porin activity"/>
    <property type="evidence" value="ECO:0007669"/>
    <property type="project" value="InterPro"/>
</dbReference>
<dbReference type="EMBL" id="LR633967">
    <property type="protein sequence ID" value="VUX56193.1"/>
    <property type="molecule type" value="Genomic_DNA"/>
</dbReference>
<evidence type="ECO:0000256" key="2">
    <source>
        <dbReference type="RuleBase" id="RU363072"/>
    </source>
</evidence>
<dbReference type="GO" id="GO:0008643">
    <property type="term" value="P:carbohydrate transport"/>
    <property type="evidence" value="ECO:0007669"/>
    <property type="project" value="InterPro"/>
</dbReference>
<evidence type="ECO:0000256" key="1">
    <source>
        <dbReference type="ARBA" id="ARBA00008769"/>
    </source>
</evidence>
<keyword evidence="2" id="KW-0732">Signal</keyword>
<sequence>MISPTGHVFKNLFALGLIAFFCQPAQAQDSASDNSEAQEGEATRAESHQSGFEDIAEFGGPDSVGNELKRNDAAREPRYQFDGLEGMLGPYFDWKRRVKEDRGVAFGTSLYLLYQKASDALPGEDDDALGHIFRYQGTWNLFRHDNGNSGSITWRLESRSHVGGFQAPASLGAATGIRTLAPGFAYNEKFEFDIPVLSWVQHFANGRAGYAVGRLAFDVYLDAFPFQTLSKGFINRSSIYNPTLPTTGLGAIAGVVKGFVTDNIWLGAQIYDANAVNGDFDLSTLEEGEWIKAVEIGFTPSFAERGSNRLQITYWEKDARVRAGTPKGDGWTVSVASQLGDNVLSFVRFGHSNGGGGVAAEDAFSAGVQFTQGFDEIWSIGIGWANPSATTFEPGLDDEFLIETSYKFQLSRNFSLTPNLQFVVNPSGNPEENSIWIFGIRVILTL</sequence>
<feature type="chain" id="PRO_5028509116" evidence="2">
    <location>
        <begin position="28"/>
        <end position="446"/>
    </location>
</feature>
<dbReference type="Gene3D" id="2.40.160.180">
    <property type="entry name" value="Carbohydrate-selective porin OprB"/>
    <property type="match status" value="1"/>
</dbReference>
<name>A0A7D9H698_9GAMM</name>
<dbReference type="Pfam" id="PF04966">
    <property type="entry name" value="OprB"/>
    <property type="match status" value="1"/>
</dbReference>
<feature type="region of interest" description="Disordered" evidence="3">
    <location>
        <begin position="30"/>
        <end position="71"/>
    </location>
</feature>
<dbReference type="InterPro" id="IPR007049">
    <property type="entry name" value="Carb-sel_porin_OprB"/>
</dbReference>
<dbReference type="GO" id="GO:0016020">
    <property type="term" value="C:membrane"/>
    <property type="evidence" value="ECO:0007669"/>
    <property type="project" value="InterPro"/>
</dbReference>
<accession>A0A7D9H698</accession>
<comment type="similarity">
    <text evidence="1 2">Belongs to the OprB family.</text>
</comment>
<protein>
    <submittedName>
        <fullName evidence="4">Carbohydrate-selective porin OprB</fullName>
    </submittedName>
</protein>
<organism evidence="4">
    <name type="scientific">uncultured Woeseiaceae bacterium</name>
    <dbReference type="NCBI Taxonomy" id="1983305"/>
    <lineage>
        <taxon>Bacteria</taxon>
        <taxon>Pseudomonadati</taxon>
        <taxon>Pseudomonadota</taxon>
        <taxon>Gammaproteobacteria</taxon>
        <taxon>Woeseiales</taxon>
        <taxon>Woeseiaceae</taxon>
        <taxon>environmental samples</taxon>
    </lineage>
</organism>
<dbReference type="InterPro" id="IPR038673">
    <property type="entry name" value="OprB_sf"/>
</dbReference>
<gene>
    <name evidence="4" type="ORF">JTBM06_V1_380007</name>
</gene>